<dbReference type="EMBL" id="QKKF02031235">
    <property type="protein sequence ID" value="RZF34540.1"/>
    <property type="molecule type" value="Genomic_DNA"/>
</dbReference>
<sequence length="74" mass="8625">MRIRVIEIYIITVFLIVTSMTYLASGKPFFRRVQPIAYKFNTDIGYSKYHALNYWPISSRDAEAEFDQLGDDPA</sequence>
<feature type="transmembrane region" description="Helical" evidence="1">
    <location>
        <begin position="6"/>
        <end position="24"/>
    </location>
</feature>
<organism evidence="2 3">
    <name type="scientific">Laodelphax striatellus</name>
    <name type="common">Small brown planthopper</name>
    <name type="synonym">Delphax striatella</name>
    <dbReference type="NCBI Taxonomy" id="195883"/>
    <lineage>
        <taxon>Eukaryota</taxon>
        <taxon>Metazoa</taxon>
        <taxon>Ecdysozoa</taxon>
        <taxon>Arthropoda</taxon>
        <taxon>Hexapoda</taxon>
        <taxon>Insecta</taxon>
        <taxon>Pterygota</taxon>
        <taxon>Neoptera</taxon>
        <taxon>Paraneoptera</taxon>
        <taxon>Hemiptera</taxon>
        <taxon>Auchenorrhyncha</taxon>
        <taxon>Fulgoroidea</taxon>
        <taxon>Delphacidae</taxon>
        <taxon>Criomorphinae</taxon>
        <taxon>Laodelphax</taxon>
    </lineage>
</organism>
<keyword evidence="1" id="KW-1133">Transmembrane helix</keyword>
<gene>
    <name evidence="2" type="ORF">LSTR_LSTR013254</name>
</gene>
<dbReference type="InParanoid" id="A0A482WML0"/>
<evidence type="ECO:0000256" key="1">
    <source>
        <dbReference type="SAM" id="Phobius"/>
    </source>
</evidence>
<dbReference type="Proteomes" id="UP000291343">
    <property type="component" value="Unassembled WGS sequence"/>
</dbReference>
<reference evidence="2 3" key="1">
    <citation type="journal article" date="2017" name="Gigascience">
        <title>Genome sequence of the small brown planthopper, Laodelphax striatellus.</title>
        <authorList>
            <person name="Zhu J."/>
            <person name="Jiang F."/>
            <person name="Wang X."/>
            <person name="Yang P."/>
            <person name="Bao Y."/>
            <person name="Zhao W."/>
            <person name="Wang W."/>
            <person name="Lu H."/>
            <person name="Wang Q."/>
            <person name="Cui N."/>
            <person name="Li J."/>
            <person name="Chen X."/>
            <person name="Luo L."/>
            <person name="Yu J."/>
            <person name="Kang L."/>
            <person name="Cui F."/>
        </authorList>
    </citation>
    <scope>NUCLEOTIDE SEQUENCE [LARGE SCALE GENOMIC DNA]</scope>
    <source>
        <strain evidence="2">Lst14</strain>
    </source>
</reference>
<evidence type="ECO:0000313" key="2">
    <source>
        <dbReference type="EMBL" id="RZF34540.1"/>
    </source>
</evidence>
<accession>A0A482WML0</accession>
<proteinExistence type="predicted"/>
<keyword evidence="1" id="KW-0812">Transmembrane</keyword>
<protein>
    <submittedName>
        <fullName evidence="2">Uncharacterized protein</fullName>
    </submittedName>
</protein>
<name>A0A482WML0_LAOST</name>
<keyword evidence="3" id="KW-1185">Reference proteome</keyword>
<dbReference type="AlphaFoldDB" id="A0A482WML0"/>
<evidence type="ECO:0000313" key="3">
    <source>
        <dbReference type="Proteomes" id="UP000291343"/>
    </source>
</evidence>
<keyword evidence="1" id="KW-0472">Membrane</keyword>
<comment type="caution">
    <text evidence="2">The sequence shown here is derived from an EMBL/GenBank/DDBJ whole genome shotgun (WGS) entry which is preliminary data.</text>
</comment>